<dbReference type="InterPro" id="IPR018392">
    <property type="entry name" value="LysM"/>
</dbReference>
<evidence type="ECO:0000256" key="1">
    <source>
        <dbReference type="ARBA" id="ARBA00001561"/>
    </source>
</evidence>
<organism evidence="8">
    <name type="scientific">Desulfacinum infernum</name>
    <dbReference type="NCBI Taxonomy" id="35837"/>
    <lineage>
        <taxon>Bacteria</taxon>
        <taxon>Pseudomonadati</taxon>
        <taxon>Thermodesulfobacteriota</taxon>
        <taxon>Syntrophobacteria</taxon>
        <taxon>Syntrophobacterales</taxon>
        <taxon>Syntrophobacteraceae</taxon>
        <taxon>Desulfacinum</taxon>
    </lineage>
</organism>
<keyword evidence="3" id="KW-0378">Hydrolase</keyword>
<evidence type="ECO:0000256" key="4">
    <source>
        <dbReference type="ARBA" id="ARBA00023316"/>
    </source>
</evidence>
<dbReference type="Gene3D" id="3.40.80.10">
    <property type="entry name" value="Peptidoglycan recognition protein-like"/>
    <property type="match status" value="1"/>
</dbReference>
<gene>
    <name evidence="8" type="ORF">ENS06_01865</name>
</gene>
<feature type="chain" id="PRO_5032739868" description="N-acetylmuramoyl-L-alanine amidase" evidence="6">
    <location>
        <begin position="36"/>
        <end position="288"/>
    </location>
</feature>
<dbReference type="PANTHER" id="PTHR30417:SF1">
    <property type="entry name" value="N-ACETYLMURAMOYL-L-ALANINE AMIDASE AMID"/>
    <property type="match status" value="1"/>
</dbReference>
<dbReference type="SMART" id="SM00257">
    <property type="entry name" value="LysM"/>
    <property type="match status" value="1"/>
</dbReference>
<dbReference type="SUPFAM" id="SSF54106">
    <property type="entry name" value="LysM domain"/>
    <property type="match status" value="1"/>
</dbReference>
<dbReference type="Pfam" id="PF01510">
    <property type="entry name" value="Amidase_2"/>
    <property type="match status" value="1"/>
</dbReference>
<dbReference type="SMART" id="SM00644">
    <property type="entry name" value="Ami_2"/>
    <property type="match status" value="1"/>
</dbReference>
<dbReference type="PROSITE" id="PS51257">
    <property type="entry name" value="PROKAR_LIPOPROTEIN"/>
    <property type="match status" value="1"/>
</dbReference>
<dbReference type="CDD" id="cd06583">
    <property type="entry name" value="PGRP"/>
    <property type="match status" value="1"/>
</dbReference>
<evidence type="ECO:0000256" key="3">
    <source>
        <dbReference type="ARBA" id="ARBA00022801"/>
    </source>
</evidence>
<keyword evidence="6" id="KW-0732">Signal</keyword>
<dbReference type="InterPro" id="IPR006619">
    <property type="entry name" value="PGRP_domain_met/bac"/>
</dbReference>
<dbReference type="CDD" id="cd00118">
    <property type="entry name" value="LysM"/>
    <property type="match status" value="1"/>
</dbReference>
<accession>A0A832EI19</accession>
<dbReference type="AlphaFoldDB" id="A0A832EI19"/>
<dbReference type="SMART" id="SM00701">
    <property type="entry name" value="PGRP"/>
    <property type="match status" value="1"/>
</dbReference>
<dbReference type="EC" id="3.5.1.28" evidence="2"/>
<dbReference type="GO" id="GO:0008270">
    <property type="term" value="F:zinc ion binding"/>
    <property type="evidence" value="ECO:0007669"/>
    <property type="project" value="InterPro"/>
</dbReference>
<dbReference type="EMBL" id="DSTK01000009">
    <property type="protein sequence ID" value="HFK96054.1"/>
    <property type="molecule type" value="Genomic_DNA"/>
</dbReference>
<sequence length="288" mass="31244">MRPSILATIMRSAGVMLMAAALGLFSGCTSSPVSAPSAKPAPAPAPSPLQPSSSPEPHESVAGPQRIHVVQEPLADSKTPRTVIHEVAPMETVWRLSKMYGVSMESIYRANGLKPGTPIAIGQKLTIPNATQFHNIIPLYPNSCWRWIVIHHTATDIGKATLIHSNHQDRGFWNGLGYHFLIDNGTLGKGDGQIEVSPRWIKQQKGAHCKVGGMNDMGIGVALVGNFDEGLPTAKQMQSLARLIRELTHYYRIPAKNIVGHGDVPGARTDCPGKHFPWTELQRLLAAR</sequence>
<comment type="catalytic activity">
    <reaction evidence="1">
        <text>Hydrolyzes the link between N-acetylmuramoyl residues and L-amino acid residues in certain cell-wall glycopeptides.</text>
        <dbReference type="EC" id="3.5.1.28"/>
    </reaction>
</comment>
<evidence type="ECO:0000256" key="6">
    <source>
        <dbReference type="SAM" id="SignalP"/>
    </source>
</evidence>
<dbReference type="GO" id="GO:0008745">
    <property type="term" value="F:N-acetylmuramoyl-L-alanine amidase activity"/>
    <property type="evidence" value="ECO:0007669"/>
    <property type="project" value="UniProtKB-EC"/>
</dbReference>
<dbReference type="PROSITE" id="PS51782">
    <property type="entry name" value="LYSM"/>
    <property type="match status" value="1"/>
</dbReference>
<proteinExistence type="predicted"/>
<dbReference type="GO" id="GO:0071555">
    <property type="term" value="P:cell wall organization"/>
    <property type="evidence" value="ECO:0007669"/>
    <property type="project" value="UniProtKB-KW"/>
</dbReference>
<evidence type="ECO:0000313" key="8">
    <source>
        <dbReference type="EMBL" id="HFK96054.1"/>
    </source>
</evidence>
<dbReference type="SUPFAM" id="SSF55846">
    <property type="entry name" value="N-acetylmuramoyl-L-alanine amidase-like"/>
    <property type="match status" value="1"/>
</dbReference>
<feature type="compositionally biased region" description="Pro residues" evidence="5">
    <location>
        <begin position="39"/>
        <end position="49"/>
    </location>
</feature>
<dbReference type="GO" id="GO:0009253">
    <property type="term" value="P:peptidoglycan catabolic process"/>
    <property type="evidence" value="ECO:0007669"/>
    <property type="project" value="InterPro"/>
</dbReference>
<evidence type="ECO:0000256" key="5">
    <source>
        <dbReference type="SAM" id="MobiDB-lite"/>
    </source>
</evidence>
<protein>
    <recommendedName>
        <fullName evidence="2">N-acetylmuramoyl-L-alanine amidase</fullName>
        <ecNumber evidence="2">3.5.1.28</ecNumber>
    </recommendedName>
</protein>
<feature type="domain" description="LysM" evidence="7">
    <location>
        <begin position="83"/>
        <end position="127"/>
    </location>
</feature>
<dbReference type="InterPro" id="IPR002502">
    <property type="entry name" value="Amidase_domain"/>
</dbReference>
<feature type="region of interest" description="Disordered" evidence="5">
    <location>
        <begin position="33"/>
        <end position="63"/>
    </location>
</feature>
<reference evidence="8" key="1">
    <citation type="journal article" date="2020" name="mSystems">
        <title>Genome- and Community-Level Interaction Insights into Carbon Utilization and Element Cycling Functions of Hydrothermarchaeota in Hydrothermal Sediment.</title>
        <authorList>
            <person name="Zhou Z."/>
            <person name="Liu Y."/>
            <person name="Xu W."/>
            <person name="Pan J."/>
            <person name="Luo Z.H."/>
            <person name="Li M."/>
        </authorList>
    </citation>
    <scope>NUCLEOTIDE SEQUENCE [LARGE SCALE GENOMIC DNA]</scope>
    <source>
        <strain evidence="8">SpSt-456</strain>
    </source>
</reference>
<evidence type="ECO:0000256" key="2">
    <source>
        <dbReference type="ARBA" id="ARBA00011901"/>
    </source>
</evidence>
<dbReference type="InterPro" id="IPR036779">
    <property type="entry name" value="LysM_dom_sf"/>
</dbReference>
<dbReference type="Gene3D" id="3.10.350.10">
    <property type="entry name" value="LysM domain"/>
    <property type="match status" value="1"/>
</dbReference>
<keyword evidence="4" id="KW-0961">Cell wall biogenesis/degradation</keyword>
<dbReference type="InterPro" id="IPR051206">
    <property type="entry name" value="NAMLAA_amidase_2"/>
</dbReference>
<dbReference type="Pfam" id="PF01476">
    <property type="entry name" value="LysM"/>
    <property type="match status" value="1"/>
</dbReference>
<dbReference type="InterPro" id="IPR036505">
    <property type="entry name" value="Amidase/PGRP_sf"/>
</dbReference>
<evidence type="ECO:0000259" key="7">
    <source>
        <dbReference type="PROSITE" id="PS51782"/>
    </source>
</evidence>
<feature type="signal peptide" evidence="6">
    <location>
        <begin position="1"/>
        <end position="35"/>
    </location>
</feature>
<dbReference type="GO" id="GO:0009254">
    <property type="term" value="P:peptidoglycan turnover"/>
    <property type="evidence" value="ECO:0007669"/>
    <property type="project" value="TreeGrafter"/>
</dbReference>
<name>A0A832EI19_9BACT</name>
<comment type="caution">
    <text evidence="8">The sequence shown here is derived from an EMBL/GenBank/DDBJ whole genome shotgun (WGS) entry which is preliminary data.</text>
</comment>
<dbReference type="PANTHER" id="PTHR30417">
    <property type="entry name" value="N-ACETYLMURAMOYL-L-ALANINE AMIDASE AMID"/>
    <property type="match status" value="1"/>
</dbReference>